<keyword evidence="3" id="KW-0645">Protease</keyword>
<keyword evidence="1" id="KW-1133">Transmembrane helix</keyword>
<dbReference type="InterPro" id="IPR003675">
    <property type="entry name" value="Rce1/LyrA-like_dom"/>
</dbReference>
<evidence type="ECO:0000313" key="3">
    <source>
        <dbReference type="EMBL" id="QUI21146.1"/>
    </source>
</evidence>
<dbReference type="AlphaFoldDB" id="A0A8J8SF12"/>
<protein>
    <submittedName>
        <fullName evidence="3">CPBP family intramembrane metalloprotease</fullName>
    </submittedName>
</protein>
<dbReference type="GO" id="GO:0004175">
    <property type="term" value="F:endopeptidase activity"/>
    <property type="evidence" value="ECO:0007669"/>
    <property type="project" value="UniProtKB-ARBA"/>
</dbReference>
<evidence type="ECO:0000259" key="2">
    <source>
        <dbReference type="Pfam" id="PF02517"/>
    </source>
</evidence>
<keyword evidence="3" id="KW-0378">Hydrolase</keyword>
<feature type="domain" description="CAAX prenyl protease 2/Lysostaphin resistance protein A-like" evidence="2">
    <location>
        <begin position="130"/>
        <end position="216"/>
    </location>
</feature>
<dbReference type="Proteomes" id="UP000683246">
    <property type="component" value="Chromosome"/>
</dbReference>
<dbReference type="EMBL" id="CP058649">
    <property type="protein sequence ID" value="QUI21146.1"/>
    <property type="molecule type" value="Genomic_DNA"/>
</dbReference>
<dbReference type="Pfam" id="PF02517">
    <property type="entry name" value="Rce1-like"/>
    <property type="match status" value="1"/>
</dbReference>
<feature type="transmembrane region" description="Helical" evidence="1">
    <location>
        <begin position="184"/>
        <end position="205"/>
    </location>
</feature>
<feature type="transmembrane region" description="Helical" evidence="1">
    <location>
        <begin position="21"/>
        <end position="42"/>
    </location>
</feature>
<accession>A0A8J8SF12</accession>
<name>A0A8J8SF12_9FIRM</name>
<dbReference type="RefSeq" id="WP_212696608.1">
    <property type="nucleotide sequence ID" value="NZ_CP058649.1"/>
</dbReference>
<sequence>MKNWIERMKYTMNSAKRGNRFVFLLILFSVIIVNVMGIILSIQERTLTTVQSILFSQVVLISLPIILYFVFTRANVKNTLLLHKMDTINVLLAIGIGIFIQPFLGLINLLSQIFFENQIAGTIEPLLQQPLWLLLTLVAVLPAINEEFLLRGILLTNYEHVPLVKAALMNGLFFGLLHQNANQFTYAFAMGIMLFLLVKITGSVYAGMIVHFIVNGTNMVLAKLLTVLQNIFSSFVESDAFVTAQTSEVSVLSALPLYLVMTLFSLPLVYLFYKIAITHNKKQHLFTKKHVDQDTLEGPKRKVFDGYVIGSIILFLIIFFLNELLPLLLPAA</sequence>
<feature type="transmembrane region" description="Helical" evidence="1">
    <location>
        <begin position="252"/>
        <end position="273"/>
    </location>
</feature>
<reference evidence="3" key="1">
    <citation type="submission" date="2020-07" db="EMBL/GenBank/DDBJ databases">
        <title>Vallitalea pronyensis genome.</title>
        <authorList>
            <person name="Postec A."/>
        </authorList>
    </citation>
    <scope>NUCLEOTIDE SEQUENCE</scope>
    <source>
        <strain evidence="3">FatNI3</strain>
    </source>
</reference>
<keyword evidence="1" id="KW-0812">Transmembrane</keyword>
<feature type="transmembrane region" description="Helical" evidence="1">
    <location>
        <begin position="88"/>
        <end position="111"/>
    </location>
</feature>
<feature type="transmembrane region" description="Helical" evidence="1">
    <location>
        <begin position="54"/>
        <end position="76"/>
    </location>
</feature>
<dbReference type="GO" id="GO:0008237">
    <property type="term" value="F:metallopeptidase activity"/>
    <property type="evidence" value="ECO:0007669"/>
    <property type="project" value="UniProtKB-KW"/>
</dbReference>
<dbReference type="KEGG" id="vpy:HZI73_02065"/>
<evidence type="ECO:0000313" key="4">
    <source>
        <dbReference type="Proteomes" id="UP000683246"/>
    </source>
</evidence>
<dbReference type="GO" id="GO:0080120">
    <property type="term" value="P:CAAX-box protein maturation"/>
    <property type="evidence" value="ECO:0007669"/>
    <property type="project" value="UniProtKB-ARBA"/>
</dbReference>
<feature type="transmembrane region" description="Helical" evidence="1">
    <location>
        <begin position="307"/>
        <end position="329"/>
    </location>
</feature>
<gene>
    <name evidence="3" type="ORF">HZI73_02065</name>
</gene>
<keyword evidence="1" id="KW-0472">Membrane</keyword>
<keyword evidence="3" id="KW-0482">Metalloprotease</keyword>
<organism evidence="3 4">
    <name type="scientific">Vallitalea pronyensis</name>
    <dbReference type="NCBI Taxonomy" id="1348613"/>
    <lineage>
        <taxon>Bacteria</taxon>
        <taxon>Bacillati</taxon>
        <taxon>Bacillota</taxon>
        <taxon>Clostridia</taxon>
        <taxon>Lachnospirales</taxon>
        <taxon>Vallitaleaceae</taxon>
        <taxon>Vallitalea</taxon>
    </lineage>
</organism>
<feature type="transmembrane region" description="Helical" evidence="1">
    <location>
        <begin position="131"/>
        <end position="150"/>
    </location>
</feature>
<keyword evidence="4" id="KW-1185">Reference proteome</keyword>
<evidence type="ECO:0000256" key="1">
    <source>
        <dbReference type="SAM" id="Phobius"/>
    </source>
</evidence>
<proteinExistence type="predicted"/>